<dbReference type="Pfam" id="PF00487">
    <property type="entry name" value="FA_desaturase"/>
    <property type="match status" value="1"/>
</dbReference>
<keyword evidence="5 12" id="KW-0812">Transmembrane</keyword>
<dbReference type="PANTHER" id="PTHR38674">
    <property type="entry name" value="ALKANE 1-MONOOXYGENASE 1"/>
    <property type="match status" value="1"/>
</dbReference>
<keyword evidence="3" id="KW-1003">Cell membrane</keyword>
<keyword evidence="9" id="KW-0408">Iron</keyword>
<keyword evidence="4" id="KW-0997">Cell inner membrane</keyword>
<dbReference type="GO" id="GO:0004497">
    <property type="term" value="F:monooxygenase activity"/>
    <property type="evidence" value="ECO:0007669"/>
    <property type="project" value="UniProtKB-KW"/>
</dbReference>
<sequence length="419" mass="47201">MNALKATWKYGRFFLFPAMSLVALILFFVGGPVITAFAVFMAAFIFLGDLFFGKDEGTYTYKQAWIFYPLQYTSQVVCALTVMMFAWLLGYYATGNDPFGFGGFVQSLTGYDLLAANAQNTIWEMLGALGLAAIAATNASIIVGHELTHRTENPVAVFMGRLGEAFGMFTLFSIRHPYGHHNLVCTPADPATSIRGENYYHFLVRSTLGQYKMTWDLEKERLNRMGENHLSYKNRAIRGWLMEAAVAVFFMAAAGFVGLLGYLAIGFIARNALELANYMEHHGLVRVPTEPMHVRHAWNCNNRMSNWFLCAINRHAHHHADASVEFWNLKPLVHEAPHAPAGYTTTFFYALIPPLWFKKISPLLLEWDRNMASEAERRLAAEQNVKSGVSYLENETYGYSREELLRGSQPPPDCSLLPA</sequence>
<evidence type="ECO:0000256" key="3">
    <source>
        <dbReference type="ARBA" id="ARBA00022475"/>
    </source>
</evidence>
<dbReference type="GO" id="GO:0006629">
    <property type="term" value="P:lipid metabolic process"/>
    <property type="evidence" value="ECO:0007669"/>
    <property type="project" value="InterPro"/>
</dbReference>
<evidence type="ECO:0000256" key="10">
    <source>
        <dbReference type="ARBA" id="ARBA00023033"/>
    </source>
</evidence>
<reference evidence="14 15" key="1">
    <citation type="journal article" date="2019" name="ISME J.">
        <title>Candidatus Macondimonas diazotrophica, a novel gammaproteobacterial genus dominating crude-oil-contaminated coastal sediments.</title>
        <authorList>
            <person name="Karthikeyan S."/>
            <person name="Konstantinidis K."/>
        </authorList>
    </citation>
    <scope>NUCLEOTIDE SEQUENCE [LARGE SCALE GENOMIC DNA]</scope>
    <source>
        <strain evidence="14 15">KTK01</strain>
    </source>
</reference>
<dbReference type="PANTHER" id="PTHR38674:SF1">
    <property type="entry name" value="ALKANE 1-MONOOXYGENASE 1"/>
    <property type="match status" value="1"/>
</dbReference>
<evidence type="ECO:0000256" key="6">
    <source>
        <dbReference type="ARBA" id="ARBA00022723"/>
    </source>
</evidence>
<feature type="domain" description="Fatty acid desaturase" evidence="13">
    <location>
        <begin position="129"/>
        <end position="346"/>
    </location>
</feature>
<comment type="caution">
    <text evidence="14">The sequence shown here is derived from an EMBL/GenBank/DDBJ whole genome shotgun (WGS) entry which is preliminary data.</text>
</comment>
<comment type="subcellular location">
    <subcellularLocation>
        <location evidence="1">Cell inner membrane</location>
        <topology evidence="1">Multi-pass membrane protein</topology>
    </subcellularLocation>
</comment>
<evidence type="ECO:0000256" key="8">
    <source>
        <dbReference type="ARBA" id="ARBA00023002"/>
    </source>
</evidence>
<feature type="transmembrane region" description="Helical" evidence="12">
    <location>
        <begin position="244"/>
        <end position="269"/>
    </location>
</feature>
<keyword evidence="8" id="KW-0560">Oxidoreductase</keyword>
<gene>
    <name evidence="14" type="ORF">E4680_12265</name>
</gene>
<feature type="transmembrane region" description="Helical" evidence="12">
    <location>
        <begin position="12"/>
        <end position="29"/>
    </location>
</feature>
<keyword evidence="11 12" id="KW-0472">Membrane</keyword>
<accession>A0A4Z0F7L2</accession>
<dbReference type="GO" id="GO:0005886">
    <property type="term" value="C:plasma membrane"/>
    <property type="evidence" value="ECO:0007669"/>
    <property type="project" value="UniProtKB-SubCell"/>
</dbReference>
<evidence type="ECO:0000256" key="9">
    <source>
        <dbReference type="ARBA" id="ARBA00023004"/>
    </source>
</evidence>
<evidence type="ECO:0000313" key="14">
    <source>
        <dbReference type="EMBL" id="TFZ81523.1"/>
    </source>
</evidence>
<evidence type="ECO:0000256" key="7">
    <source>
        <dbReference type="ARBA" id="ARBA00022989"/>
    </source>
</evidence>
<evidence type="ECO:0000256" key="11">
    <source>
        <dbReference type="ARBA" id="ARBA00023136"/>
    </source>
</evidence>
<name>A0A4Z0F7L2_9GAMM</name>
<dbReference type="AlphaFoldDB" id="A0A4Z0F7L2"/>
<evidence type="ECO:0000313" key="15">
    <source>
        <dbReference type="Proteomes" id="UP000297890"/>
    </source>
</evidence>
<proteinExistence type="inferred from homology"/>
<protein>
    <submittedName>
        <fullName evidence="14">Alkane 1-monooxygenase</fullName>
    </submittedName>
</protein>
<organism evidence="14 15">
    <name type="scientific">Candidatus Macondimonas diazotrophica</name>
    <dbReference type="NCBI Taxonomy" id="2305248"/>
    <lineage>
        <taxon>Bacteria</taxon>
        <taxon>Pseudomonadati</taxon>
        <taxon>Pseudomonadota</taxon>
        <taxon>Gammaproteobacteria</taxon>
        <taxon>Chromatiales</taxon>
        <taxon>Ectothiorhodospiraceae</taxon>
        <taxon>Candidatus Macondimonas</taxon>
    </lineage>
</organism>
<dbReference type="OrthoDB" id="4759734at2"/>
<dbReference type="Proteomes" id="UP000297890">
    <property type="component" value="Unassembled WGS sequence"/>
</dbReference>
<evidence type="ECO:0000256" key="12">
    <source>
        <dbReference type="SAM" id="Phobius"/>
    </source>
</evidence>
<keyword evidence="7 12" id="KW-1133">Transmembrane helix</keyword>
<dbReference type="InterPro" id="IPR005804">
    <property type="entry name" value="FA_desaturase_dom"/>
</dbReference>
<dbReference type="InterPro" id="IPR033885">
    <property type="entry name" value="AlkB/XylM"/>
</dbReference>
<dbReference type="EMBL" id="SRIO01000021">
    <property type="protein sequence ID" value="TFZ81523.1"/>
    <property type="molecule type" value="Genomic_DNA"/>
</dbReference>
<evidence type="ECO:0000256" key="2">
    <source>
        <dbReference type="ARBA" id="ARBA00010823"/>
    </source>
</evidence>
<evidence type="ECO:0000256" key="5">
    <source>
        <dbReference type="ARBA" id="ARBA00022692"/>
    </source>
</evidence>
<feature type="transmembrane region" description="Helical" evidence="12">
    <location>
        <begin position="122"/>
        <end position="143"/>
    </location>
</feature>
<dbReference type="RefSeq" id="WP_135282708.1">
    <property type="nucleotide sequence ID" value="NZ_SRIO01000021.1"/>
</dbReference>
<evidence type="ECO:0000256" key="4">
    <source>
        <dbReference type="ARBA" id="ARBA00022519"/>
    </source>
</evidence>
<keyword evidence="10 14" id="KW-0503">Monooxygenase</keyword>
<evidence type="ECO:0000256" key="1">
    <source>
        <dbReference type="ARBA" id="ARBA00004429"/>
    </source>
</evidence>
<dbReference type="GO" id="GO:0046872">
    <property type="term" value="F:metal ion binding"/>
    <property type="evidence" value="ECO:0007669"/>
    <property type="project" value="UniProtKB-KW"/>
</dbReference>
<feature type="transmembrane region" description="Helical" evidence="12">
    <location>
        <begin position="35"/>
        <end position="53"/>
    </location>
</feature>
<feature type="transmembrane region" description="Helical" evidence="12">
    <location>
        <begin position="65"/>
        <end position="89"/>
    </location>
</feature>
<keyword evidence="6" id="KW-0479">Metal-binding</keyword>
<evidence type="ECO:0000259" key="13">
    <source>
        <dbReference type="Pfam" id="PF00487"/>
    </source>
</evidence>
<keyword evidence="15" id="KW-1185">Reference proteome</keyword>
<comment type="similarity">
    <text evidence="2">Belongs to the fatty acid desaturase type 1 family. AlkB subfamily.</text>
</comment>